<keyword evidence="3" id="KW-1185">Reference proteome</keyword>
<protein>
    <submittedName>
        <fullName evidence="2">ATP-binding protein</fullName>
    </submittedName>
</protein>
<keyword evidence="2" id="KW-0067">ATP-binding</keyword>
<evidence type="ECO:0000313" key="3">
    <source>
        <dbReference type="Proteomes" id="UP001431926"/>
    </source>
</evidence>
<reference evidence="2" key="1">
    <citation type="submission" date="2022-10" db="EMBL/GenBank/DDBJ databases">
        <title>The complete genomes of actinobacterial strains from the NBC collection.</title>
        <authorList>
            <person name="Joergensen T.S."/>
            <person name="Alvarez Arevalo M."/>
            <person name="Sterndorff E.B."/>
            <person name="Faurdal D."/>
            <person name="Vuksanovic O."/>
            <person name="Mourched A.-S."/>
            <person name="Charusanti P."/>
            <person name="Shaw S."/>
            <person name="Blin K."/>
            <person name="Weber T."/>
        </authorList>
    </citation>
    <scope>NUCLEOTIDE SEQUENCE</scope>
    <source>
        <strain evidence="2">NBC_01436</strain>
    </source>
</reference>
<dbReference type="RefSeq" id="WP_329359624.1">
    <property type="nucleotide sequence ID" value="NZ_CP108640.1"/>
</dbReference>
<feature type="domain" description="ORC1/DEAH AAA+ ATPase" evidence="1">
    <location>
        <begin position="48"/>
        <end position="166"/>
    </location>
</feature>
<dbReference type="InterPro" id="IPR052026">
    <property type="entry name" value="ExeA_AAA_ATPase_DNA-bind"/>
</dbReference>
<dbReference type="Pfam" id="PF13401">
    <property type="entry name" value="AAA_22"/>
    <property type="match status" value="1"/>
</dbReference>
<dbReference type="GO" id="GO:0005524">
    <property type="term" value="F:ATP binding"/>
    <property type="evidence" value="ECO:0007669"/>
    <property type="project" value="UniProtKB-KW"/>
</dbReference>
<organism evidence="2 3">
    <name type="scientific">Streptomyces anulatus</name>
    <name type="common">Streptomyces chrysomallus</name>
    <dbReference type="NCBI Taxonomy" id="1892"/>
    <lineage>
        <taxon>Bacteria</taxon>
        <taxon>Bacillati</taxon>
        <taxon>Actinomycetota</taxon>
        <taxon>Actinomycetes</taxon>
        <taxon>Kitasatosporales</taxon>
        <taxon>Streptomycetaceae</taxon>
        <taxon>Streptomyces</taxon>
    </lineage>
</organism>
<keyword evidence="2" id="KW-0547">Nucleotide-binding</keyword>
<dbReference type="Gene3D" id="3.40.50.300">
    <property type="entry name" value="P-loop containing nucleotide triphosphate hydrolases"/>
    <property type="match status" value="1"/>
</dbReference>
<sequence>MSTPATSPRPTQLPPPRQDHFAGLTGANAMATRGMAETEARILKAIKHNAMVCIHGHVGLGKTFAVHTILRRRAPETTVRLRYNIGANMNEIRTHLWSRLGLPGEPPQAAGPCDQQIRDALEAEPRILLIDEAQGLGTKPLDYFRTLWGDDARRAAIVLVGSGNTRQKILNNPALHSRILDWYQFSPLTPAEVQATIPAYQKIWATAPPELILYADDIVGHGSFRNWARITLHLHDALEENPKLTLDKDLVRWVLSRIDPTTRHTPQRN</sequence>
<dbReference type="Proteomes" id="UP001431926">
    <property type="component" value="Chromosome"/>
</dbReference>
<name>A0ABZ1ZSE4_STRAQ</name>
<dbReference type="InterPro" id="IPR049945">
    <property type="entry name" value="AAA_22"/>
</dbReference>
<dbReference type="SUPFAM" id="SSF52540">
    <property type="entry name" value="P-loop containing nucleoside triphosphate hydrolases"/>
    <property type="match status" value="1"/>
</dbReference>
<accession>A0ABZ1ZSE4</accession>
<gene>
    <name evidence="2" type="ORF">OG367_38050</name>
</gene>
<evidence type="ECO:0000259" key="1">
    <source>
        <dbReference type="Pfam" id="PF13401"/>
    </source>
</evidence>
<dbReference type="PANTHER" id="PTHR35894">
    <property type="entry name" value="GENERAL SECRETION PATHWAY PROTEIN A-RELATED"/>
    <property type="match status" value="1"/>
</dbReference>
<evidence type="ECO:0000313" key="2">
    <source>
        <dbReference type="EMBL" id="WUX41684.1"/>
    </source>
</evidence>
<proteinExistence type="predicted"/>
<dbReference type="InterPro" id="IPR027417">
    <property type="entry name" value="P-loop_NTPase"/>
</dbReference>
<dbReference type="PANTHER" id="PTHR35894:SF1">
    <property type="entry name" value="PHOSPHORIBULOKINASE _ URIDINE KINASE FAMILY"/>
    <property type="match status" value="1"/>
</dbReference>
<dbReference type="EMBL" id="CP109491">
    <property type="protein sequence ID" value="WUX41684.1"/>
    <property type="molecule type" value="Genomic_DNA"/>
</dbReference>